<organism evidence="5">
    <name type="scientific">Tetraselmis sp. GSL018</name>
    <dbReference type="NCBI Taxonomy" id="582737"/>
    <lineage>
        <taxon>Eukaryota</taxon>
        <taxon>Viridiplantae</taxon>
        <taxon>Chlorophyta</taxon>
        <taxon>core chlorophytes</taxon>
        <taxon>Chlorodendrophyceae</taxon>
        <taxon>Chlorodendrales</taxon>
        <taxon>Chlorodendraceae</taxon>
        <taxon>Tetraselmis</taxon>
    </lineage>
</organism>
<dbReference type="InterPro" id="IPR001173">
    <property type="entry name" value="Glyco_trans_2-like"/>
</dbReference>
<feature type="domain" description="EGF-like" evidence="4">
    <location>
        <begin position="41"/>
        <end position="52"/>
    </location>
</feature>
<dbReference type="Pfam" id="PF00535">
    <property type="entry name" value="Glycos_transf_2"/>
    <property type="match status" value="1"/>
</dbReference>
<accession>A0A061RLY7</accession>
<evidence type="ECO:0000256" key="2">
    <source>
        <dbReference type="SAM" id="MobiDB-lite"/>
    </source>
</evidence>
<dbReference type="PROSITE" id="PS01186">
    <property type="entry name" value="EGF_2"/>
    <property type="match status" value="1"/>
</dbReference>
<evidence type="ECO:0000259" key="4">
    <source>
        <dbReference type="PROSITE" id="PS01186"/>
    </source>
</evidence>
<keyword evidence="1" id="KW-0808">Transferase</keyword>
<feature type="chain" id="PRO_5007370670" evidence="3">
    <location>
        <begin position="21"/>
        <end position="968"/>
    </location>
</feature>
<proteinExistence type="predicted"/>
<dbReference type="SUPFAM" id="SSF53448">
    <property type="entry name" value="Nucleotide-diphospho-sugar transferases"/>
    <property type="match status" value="1"/>
</dbReference>
<dbReference type="EMBL" id="GBEZ01014438">
    <property type="protein sequence ID" value="JAC71635.1"/>
    <property type="molecule type" value="Transcribed_RNA"/>
</dbReference>
<dbReference type="AlphaFoldDB" id="A0A061RLY7"/>
<dbReference type="CDD" id="cd00761">
    <property type="entry name" value="Glyco_tranf_GTA_type"/>
    <property type="match status" value="1"/>
</dbReference>
<sequence length="968" mass="105696">MKILLSCAILFLCFIGNIESVGGESCPNQCYRHGACTRGTCHCHRGFAGPDCFFQLQNRDSGPPPYSEEALQNPGRPANFQMRIAVASSQILGSTPFDDLDVVIPGLTTARQLRAQQHNVTLIFCLHEQKHVELRTGWQRVLAAEGIDLVVIYYTQHYYLPANLAHSFETYAWISDYVKAGNRPFDVVFFSDGHGLAYYSALAKHQDLPGCGLRNTVLVMGVQLPLLWLTTKGGGGGLKNVDELEANFIEHESARLVDHVVISSIYFDTWMADRNWKVPWTTYVLPQPLPSPDLERLRANASATTHAGRRRGVAPGRQFVFLIEGPGSGVLGKSVSSGKNANSAMSSQDGEGEEDDADRFQYVTDDILMACDVASALAGQLTKEESEEFVFTFFLLGANAGTSPHGANQISYCAESRAWGFQWAVARGSTMQAVTHAAAPGRVTLLQAARFRGGATLLLVRRVIAALSVGGAENGRGAVISATEDTAQVLRSFVAVSGGGDEGAIAGVLPGEVASRMLETARGHRRPLVPAQDELELAAASATWLNFLPYHTRIIRQEIYAYDGASELLVDLSDAKTQKAATETLIVDGIAVVKPRSSSDAPVALKATPLVGEPLAAWDTAWFGSEWRRLLAARQAERTAGWAARQLGIDIKALNATRSAGAALRRPEGNQLVLERFPPYREPLVTVVITHYNRPKLLPLAVQSVAEQTYKSIQLVVIDDGSPNADVPAALDQLEAKFSFQARGWSLLREPNRYLGGARNRGVSAARGEYVLFMDDDNVAKPYEVEFFVRAMESTGADILTSFVDFVRGDMYPRLPSVEIPRASQNPLPDGIDKNFRRSPSFVFLGGSADVGIFKNCFGDANSFFRKSSFLKMGGYSEDRGIGYEDWELYSRAVLKGYNLMVVPEALYWYRFTGGSMQKTTSYSRSRQRALRGYIDALRAKRREDALASSGGSAVGVLEEADGLPEIP</sequence>
<dbReference type="InterPro" id="IPR000742">
    <property type="entry name" value="EGF"/>
</dbReference>
<dbReference type="EMBL" id="GBEZ01013647">
    <property type="protein sequence ID" value="JAC72357.1"/>
    <property type="molecule type" value="Transcribed_RNA"/>
</dbReference>
<evidence type="ECO:0000313" key="6">
    <source>
        <dbReference type="EMBL" id="JAC72357.1"/>
    </source>
</evidence>
<name>A0A061RLY7_9CHLO</name>
<reference evidence="5" key="1">
    <citation type="submission" date="2014-05" db="EMBL/GenBank/DDBJ databases">
        <title>The transcriptome of the halophilic microalga Tetraselmis sp. GSL018 isolated from the Great Salt Lake, Utah.</title>
        <authorList>
            <person name="Jinkerson R.E."/>
            <person name="D'Adamo S."/>
            <person name="Posewitz M.C."/>
        </authorList>
    </citation>
    <scope>NUCLEOTIDE SEQUENCE</scope>
    <source>
        <strain evidence="5">GSL018</strain>
    </source>
</reference>
<protein>
    <submittedName>
        <fullName evidence="5">Succinoglycan biosynthesis protein ExoO</fullName>
    </submittedName>
</protein>
<dbReference type="Pfam" id="PF02709">
    <property type="entry name" value="Glyco_transf_7C"/>
    <property type="match status" value="1"/>
</dbReference>
<dbReference type="Gene3D" id="2.10.25.10">
    <property type="entry name" value="Laminin"/>
    <property type="match status" value="1"/>
</dbReference>
<dbReference type="GO" id="GO:0016758">
    <property type="term" value="F:hexosyltransferase activity"/>
    <property type="evidence" value="ECO:0007669"/>
    <property type="project" value="UniProtKB-ARBA"/>
</dbReference>
<keyword evidence="3" id="KW-0732">Signal</keyword>
<feature type="region of interest" description="Disordered" evidence="2">
    <location>
        <begin position="333"/>
        <end position="356"/>
    </location>
</feature>
<evidence type="ECO:0000256" key="1">
    <source>
        <dbReference type="ARBA" id="ARBA00022679"/>
    </source>
</evidence>
<dbReference type="InterPro" id="IPR027791">
    <property type="entry name" value="Galactosyl_T_C"/>
</dbReference>
<gene>
    <name evidence="5" type="primary">EXOO</name>
    <name evidence="5" type="ORF">TSPGSL018_1456</name>
    <name evidence="6" type="ORF">TSPGSL018_31529</name>
</gene>
<dbReference type="Gene3D" id="3.90.550.10">
    <property type="entry name" value="Spore Coat Polysaccharide Biosynthesis Protein SpsA, Chain A"/>
    <property type="match status" value="1"/>
</dbReference>
<evidence type="ECO:0000256" key="3">
    <source>
        <dbReference type="SAM" id="SignalP"/>
    </source>
</evidence>
<dbReference type="PANTHER" id="PTHR22916:SF3">
    <property type="entry name" value="UDP-GLCNAC:BETAGAL BETA-1,3-N-ACETYLGLUCOSAMINYLTRANSFERASE-LIKE PROTEIN 1"/>
    <property type="match status" value="1"/>
</dbReference>
<feature type="compositionally biased region" description="Polar residues" evidence="2">
    <location>
        <begin position="340"/>
        <end position="349"/>
    </location>
</feature>
<feature type="signal peptide" evidence="3">
    <location>
        <begin position="1"/>
        <end position="20"/>
    </location>
</feature>
<dbReference type="InterPro" id="IPR029044">
    <property type="entry name" value="Nucleotide-diphossugar_trans"/>
</dbReference>
<evidence type="ECO:0000313" key="5">
    <source>
        <dbReference type="EMBL" id="JAC71635.1"/>
    </source>
</evidence>
<dbReference type="PANTHER" id="PTHR22916">
    <property type="entry name" value="GLYCOSYLTRANSFERASE"/>
    <property type="match status" value="1"/>
</dbReference>